<dbReference type="AlphaFoldDB" id="A0A1X1ZJU4"/>
<name>A0A1X1ZJU4_9MYCO</name>
<dbReference type="SUPFAM" id="SSF56645">
    <property type="entry name" value="Acyl-CoA dehydrogenase NM domain-like"/>
    <property type="match status" value="1"/>
</dbReference>
<dbReference type="InterPro" id="IPR013786">
    <property type="entry name" value="AcylCoA_DH/ox_N"/>
</dbReference>
<accession>A0A1X1ZJU4</accession>
<dbReference type="PANTHER" id="PTHR43884:SF20">
    <property type="entry name" value="ACYL-COA DEHYDROGENASE FADE28"/>
    <property type="match status" value="1"/>
</dbReference>
<keyword evidence="9" id="KW-1185">Reference proteome</keyword>
<dbReference type="RefSeq" id="WP_211284935.1">
    <property type="nucleotide sequence ID" value="NZ_JACKRZ010000369.1"/>
</dbReference>
<comment type="caution">
    <text evidence="8">The sequence shown here is derived from an EMBL/GenBank/DDBJ whole genome shotgun (WGS) entry which is preliminary data.</text>
</comment>
<dbReference type="Pfam" id="PF00441">
    <property type="entry name" value="Acyl-CoA_dh_1"/>
    <property type="match status" value="1"/>
</dbReference>
<keyword evidence="4" id="KW-0274">FAD</keyword>
<gene>
    <name evidence="8" type="ORF">AWC19_11185</name>
</gene>
<protein>
    <recommendedName>
        <fullName evidence="10">Acyl-CoA dehydrogenase</fullName>
    </recommendedName>
</protein>
<evidence type="ECO:0000256" key="3">
    <source>
        <dbReference type="ARBA" id="ARBA00022630"/>
    </source>
</evidence>
<evidence type="ECO:0000256" key="2">
    <source>
        <dbReference type="ARBA" id="ARBA00009347"/>
    </source>
</evidence>
<dbReference type="Proteomes" id="UP000193529">
    <property type="component" value="Unassembled WGS sequence"/>
</dbReference>
<feature type="domain" description="Acyl-CoA dehydrogenase/oxidase C-terminal" evidence="6">
    <location>
        <begin position="184"/>
        <end position="296"/>
    </location>
</feature>
<sequence length="334" mass="34758">MSEFARELTDLIRNLAEDAGDKVDADIGPMWSQVCELGLAGIGMPEEKGGSGGTLADLLVVVRELAHAGVSTPIVEASTAAYAVDAAPEADTFDTIAVTDLDACSEAITADVARVPFAGRARALVLVTASGVVTVPLAGGSVTVEADRDIAGLPSGRVKLDGASVARIPAGPTSPQVADRLALARSAALLGNASGAYDLTRKYVTERVQFGAPLIKIPAVSTTLAQMAVRIKFAQSALDRATTACANDRTPELRRFGAVSAARIATATTATLVARASHQLHGAVGITAEYGLHRYTSKLWALRDADESEFAYSRRLGARVRAEGETELWESISA</sequence>
<dbReference type="GO" id="GO:0003995">
    <property type="term" value="F:acyl-CoA dehydrogenase activity"/>
    <property type="evidence" value="ECO:0007669"/>
    <property type="project" value="TreeGrafter"/>
</dbReference>
<dbReference type="InterPro" id="IPR009075">
    <property type="entry name" value="AcylCo_DH/oxidase_C"/>
</dbReference>
<dbReference type="SUPFAM" id="SSF47203">
    <property type="entry name" value="Acyl-CoA dehydrogenase C-terminal domain-like"/>
    <property type="match status" value="1"/>
</dbReference>
<proteinExistence type="inferred from homology"/>
<evidence type="ECO:0000259" key="7">
    <source>
        <dbReference type="Pfam" id="PF02771"/>
    </source>
</evidence>
<keyword evidence="3" id="KW-0285">Flavoprotein</keyword>
<evidence type="ECO:0000259" key="6">
    <source>
        <dbReference type="Pfam" id="PF00441"/>
    </source>
</evidence>
<dbReference type="InterPro" id="IPR037069">
    <property type="entry name" value="AcylCoA_DH/ox_N_sf"/>
</dbReference>
<dbReference type="InterPro" id="IPR009100">
    <property type="entry name" value="AcylCoA_DH/oxidase_NM_dom_sf"/>
</dbReference>
<keyword evidence="5" id="KW-0560">Oxidoreductase</keyword>
<feature type="domain" description="Acyl-CoA dehydrogenase/oxidase N-terminal" evidence="7">
    <location>
        <begin position="10"/>
        <end position="78"/>
    </location>
</feature>
<evidence type="ECO:0000256" key="4">
    <source>
        <dbReference type="ARBA" id="ARBA00022827"/>
    </source>
</evidence>
<dbReference type="GO" id="GO:0050660">
    <property type="term" value="F:flavin adenine dinucleotide binding"/>
    <property type="evidence" value="ECO:0007669"/>
    <property type="project" value="InterPro"/>
</dbReference>
<dbReference type="InterPro" id="IPR036250">
    <property type="entry name" value="AcylCo_DH-like_C"/>
</dbReference>
<evidence type="ECO:0000313" key="8">
    <source>
        <dbReference type="EMBL" id="ORW23629.1"/>
    </source>
</evidence>
<organism evidence="8 9">
    <name type="scientific">Mycobacterium palustre</name>
    <dbReference type="NCBI Taxonomy" id="153971"/>
    <lineage>
        <taxon>Bacteria</taxon>
        <taxon>Bacillati</taxon>
        <taxon>Actinomycetota</taxon>
        <taxon>Actinomycetes</taxon>
        <taxon>Mycobacteriales</taxon>
        <taxon>Mycobacteriaceae</taxon>
        <taxon>Mycobacterium</taxon>
        <taxon>Mycobacterium simiae complex</taxon>
    </lineage>
</organism>
<reference evidence="8 9" key="1">
    <citation type="submission" date="2016-01" db="EMBL/GenBank/DDBJ databases">
        <title>The new phylogeny of the genus Mycobacterium.</title>
        <authorList>
            <person name="Tarcisio F."/>
            <person name="Conor M."/>
            <person name="Antonella G."/>
            <person name="Elisabetta G."/>
            <person name="Giulia F.S."/>
            <person name="Sara T."/>
            <person name="Anna F."/>
            <person name="Clotilde B."/>
            <person name="Roberto B."/>
            <person name="Veronica D.S."/>
            <person name="Fabio R."/>
            <person name="Monica P."/>
            <person name="Olivier J."/>
            <person name="Enrico T."/>
            <person name="Nicola S."/>
        </authorList>
    </citation>
    <scope>NUCLEOTIDE SEQUENCE [LARGE SCALE GENOMIC DNA]</scope>
    <source>
        <strain evidence="8 9">DSM 44572</strain>
    </source>
</reference>
<dbReference type="Gene3D" id="1.20.140.10">
    <property type="entry name" value="Butyryl-CoA Dehydrogenase, subunit A, domain 3"/>
    <property type="match status" value="1"/>
</dbReference>
<dbReference type="Pfam" id="PF02771">
    <property type="entry name" value="Acyl-CoA_dh_N"/>
    <property type="match status" value="1"/>
</dbReference>
<dbReference type="EMBL" id="LQPJ01000107">
    <property type="protein sequence ID" value="ORW23629.1"/>
    <property type="molecule type" value="Genomic_DNA"/>
</dbReference>
<evidence type="ECO:0000256" key="5">
    <source>
        <dbReference type="ARBA" id="ARBA00023002"/>
    </source>
</evidence>
<evidence type="ECO:0008006" key="10">
    <source>
        <dbReference type="Google" id="ProtNLM"/>
    </source>
</evidence>
<comment type="cofactor">
    <cofactor evidence="1">
        <name>FAD</name>
        <dbReference type="ChEBI" id="CHEBI:57692"/>
    </cofactor>
</comment>
<comment type="similarity">
    <text evidence="2">Belongs to the acyl-CoA dehydrogenase family.</text>
</comment>
<dbReference type="PANTHER" id="PTHR43884">
    <property type="entry name" value="ACYL-COA DEHYDROGENASE"/>
    <property type="match status" value="1"/>
</dbReference>
<dbReference type="Gene3D" id="1.10.540.10">
    <property type="entry name" value="Acyl-CoA dehydrogenase/oxidase, N-terminal domain"/>
    <property type="match status" value="1"/>
</dbReference>
<dbReference type="STRING" id="153971.AWC19_11185"/>
<evidence type="ECO:0000313" key="9">
    <source>
        <dbReference type="Proteomes" id="UP000193529"/>
    </source>
</evidence>
<evidence type="ECO:0000256" key="1">
    <source>
        <dbReference type="ARBA" id="ARBA00001974"/>
    </source>
</evidence>